<dbReference type="InterPro" id="IPR000209">
    <property type="entry name" value="Peptidase_S8/S53_dom"/>
</dbReference>
<dbReference type="GO" id="GO:0004252">
    <property type="term" value="F:serine-type endopeptidase activity"/>
    <property type="evidence" value="ECO:0000318"/>
    <property type="project" value="GO_Central"/>
</dbReference>
<dbReference type="InParanoid" id="A2FEN6"/>
<dbReference type="VEuPathDB" id="TrichDB:TVAGG3_0375450"/>
<dbReference type="InterPro" id="IPR036852">
    <property type="entry name" value="Peptidase_S8/S53_dom_sf"/>
</dbReference>
<dbReference type="Proteomes" id="UP000001542">
    <property type="component" value="Unassembled WGS sequence"/>
</dbReference>
<keyword evidence="3" id="KW-0378">Hydrolase</keyword>
<gene>
    <name evidence="6" type="ORF">TVAG_148910</name>
</gene>
<evidence type="ECO:0000313" key="6">
    <source>
        <dbReference type="EMBL" id="EAX96616.1"/>
    </source>
</evidence>
<dbReference type="Gene3D" id="2.60.120.380">
    <property type="match status" value="1"/>
</dbReference>
<dbReference type="GO" id="GO:0006508">
    <property type="term" value="P:proteolysis"/>
    <property type="evidence" value="ECO:0000318"/>
    <property type="project" value="GO_Central"/>
</dbReference>
<dbReference type="InterPro" id="IPR022398">
    <property type="entry name" value="Peptidase_S8_His-AS"/>
</dbReference>
<dbReference type="Gene3D" id="3.40.50.200">
    <property type="entry name" value="Peptidase S8/S53 domain"/>
    <property type="match status" value="2"/>
</dbReference>
<organism evidence="6 7">
    <name type="scientific">Trichomonas vaginalis (strain ATCC PRA-98 / G3)</name>
    <dbReference type="NCBI Taxonomy" id="412133"/>
    <lineage>
        <taxon>Eukaryota</taxon>
        <taxon>Metamonada</taxon>
        <taxon>Parabasalia</taxon>
        <taxon>Trichomonadida</taxon>
        <taxon>Trichomonadidae</taxon>
        <taxon>Trichomonas</taxon>
    </lineage>
</organism>
<dbReference type="PANTHER" id="PTHR43399:SF4">
    <property type="entry name" value="CELL WALL-ASSOCIATED PROTEASE"/>
    <property type="match status" value="1"/>
</dbReference>
<sequence>MFSLLFIRYILPGRHLIDTGKGELSKKPEHFYYLTCNPHDDCPEKMIKVFGNEFEKKSFIIRRDLYVAYITRDEARNALRAGIKIQKLPKRDKLTYKHILNTTNQYIALIAPGCKVPYRHGYIGDKGLIFESNESVSDVLTKVSKIPCVRMVEQLPPTHLNTRFNRNLAQYPKQDWGNKTLFKYSTVNKFSDKGLGGHGQIVSISDTGLDAQLCWFKDPDQDVPTESFNAMDHRKILTYFRYADDKDGRHGHGTFIAGIIAGQAVCPDDDDDDLCPGTIYDGVAPYTRIIVNDLFREGSDLIHWPGNGTDVFLYPRYMSSAVQYHAFDFQSGSIISFAIDWIQYYMPQMLLLFSAGDHGRIQGSKIPSPGDCKNVLTVGALYPEEFGMNQYDESSPVYVIYNNNTYLGYCDPAHGTTVMDLTSRHDYLPEGLTFPIGESEKEVFIAKEETDISSKELCAAVIVFGTTKLTGKIKRPVIRLPTSAEVDFNTDGDIKFDFYYGADERHLKFGISNLHDTTIRGPVSLARYKPEVVMPGGPVWGPDAGNREGETCGNDGVRLGEGTSVAAAFAAGDMMIIRQYLKHGWYPRGEKNKDEVIKSSNHMLRCIMAGISDPVKGHPDGVGFGRPRLERFIILPQDYNHTKGQLYGYRLFRKTTNKGTAYEQFDFTPQEDGEMNVTMAWNDPPHDPWAPSDVLFRLDLRVEDSEGSPVRVGNRKAEEFAAFDAHNTCKRIDIKCKKGVTYHVFVLIHDIVYYNRVNYTLLITAPFDHFDDNQAPKQIAQPTLQPRCPNTCEGSGTCENGFCVCPEDRFGDMCQSELRKVDEDERIEEDPFQQYEWSMYEFTVSKWGPQNKLVIELTHTPDANVFWMFSINEPPTWHHTQQSKFHHDFVILENSKIILDYPHWDFLETGDRIIFAVYSLDPKDIAYQIKFSELSVTQQQPQQPAQPQE</sequence>
<reference evidence="6" key="2">
    <citation type="journal article" date="2007" name="Science">
        <title>Draft genome sequence of the sexually transmitted pathogen Trichomonas vaginalis.</title>
        <authorList>
            <person name="Carlton J.M."/>
            <person name="Hirt R.P."/>
            <person name="Silva J.C."/>
            <person name="Delcher A.L."/>
            <person name="Schatz M."/>
            <person name="Zhao Q."/>
            <person name="Wortman J.R."/>
            <person name="Bidwell S.L."/>
            <person name="Alsmark U.C.M."/>
            <person name="Besteiro S."/>
            <person name="Sicheritz-Ponten T."/>
            <person name="Noel C.J."/>
            <person name="Dacks J.B."/>
            <person name="Foster P.G."/>
            <person name="Simillion C."/>
            <person name="Van de Peer Y."/>
            <person name="Miranda-Saavedra D."/>
            <person name="Barton G.J."/>
            <person name="Westrop G.D."/>
            <person name="Mueller S."/>
            <person name="Dessi D."/>
            <person name="Fiori P.L."/>
            <person name="Ren Q."/>
            <person name="Paulsen I."/>
            <person name="Zhang H."/>
            <person name="Bastida-Corcuera F.D."/>
            <person name="Simoes-Barbosa A."/>
            <person name="Brown M.T."/>
            <person name="Hayes R.D."/>
            <person name="Mukherjee M."/>
            <person name="Okumura C.Y."/>
            <person name="Schneider R."/>
            <person name="Smith A.J."/>
            <person name="Vanacova S."/>
            <person name="Villalvazo M."/>
            <person name="Haas B.J."/>
            <person name="Pertea M."/>
            <person name="Feldblyum T.V."/>
            <person name="Utterback T.R."/>
            <person name="Shu C.L."/>
            <person name="Osoegawa K."/>
            <person name="de Jong P.J."/>
            <person name="Hrdy I."/>
            <person name="Horvathova L."/>
            <person name="Zubacova Z."/>
            <person name="Dolezal P."/>
            <person name="Malik S.B."/>
            <person name="Logsdon J.M. Jr."/>
            <person name="Henze K."/>
            <person name="Gupta A."/>
            <person name="Wang C.C."/>
            <person name="Dunne R.L."/>
            <person name="Upcroft J.A."/>
            <person name="Upcroft P."/>
            <person name="White O."/>
            <person name="Salzberg S.L."/>
            <person name="Tang P."/>
            <person name="Chiu C.-H."/>
            <person name="Lee Y.-S."/>
            <person name="Embley T.M."/>
            <person name="Coombs G.H."/>
            <person name="Mottram J.C."/>
            <person name="Tachezy J."/>
            <person name="Fraser-Liggett C.M."/>
            <person name="Johnson P.J."/>
        </authorList>
    </citation>
    <scope>NUCLEOTIDE SEQUENCE [LARGE SCALE GENOMIC DNA]</scope>
    <source>
        <strain evidence="6">G3</strain>
    </source>
</reference>
<evidence type="ECO:0000256" key="1">
    <source>
        <dbReference type="ARBA" id="ARBA00011073"/>
    </source>
</evidence>
<dbReference type="KEGG" id="tva:4754389"/>
<dbReference type="OrthoDB" id="509353at2759"/>
<evidence type="ECO:0000313" key="7">
    <source>
        <dbReference type="Proteomes" id="UP000001542"/>
    </source>
</evidence>
<dbReference type="InterPro" id="IPR051048">
    <property type="entry name" value="Peptidase_S8/S53_subtilisin"/>
</dbReference>
<protein>
    <recommendedName>
        <fullName evidence="5">Peptidase S8/S53 domain-containing protein</fullName>
    </recommendedName>
</protein>
<evidence type="ECO:0000256" key="3">
    <source>
        <dbReference type="ARBA" id="ARBA00022801"/>
    </source>
</evidence>
<dbReference type="PRINTS" id="PR00723">
    <property type="entry name" value="SUBTILISIN"/>
</dbReference>
<name>A2FEN6_TRIV3</name>
<dbReference type="RefSeq" id="XP_001309546.1">
    <property type="nucleotide sequence ID" value="XM_001309545.1"/>
</dbReference>
<keyword evidence="4" id="KW-0720">Serine protease</keyword>
<dbReference type="InterPro" id="IPR008979">
    <property type="entry name" value="Galactose-bd-like_sf"/>
</dbReference>
<keyword evidence="7" id="KW-1185">Reference proteome</keyword>
<dbReference type="PANTHER" id="PTHR43399">
    <property type="entry name" value="SUBTILISIN-RELATED"/>
    <property type="match status" value="1"/>
</dbReference>
<accession>A2FEN6</accession>
<feature type="domain" description="Peptidase S8/S53" evidence="5">
    <location>
        <begin position="197"/>
        <end position="583"/>
    </location>
</feature>
<dbReference type="FunFam" id="3.40.50.200:FF:000079">
    <property type="entry name" value="Uncharacterized protein"/>
    <property type="match status" value="1"/>
</dbReference>
<dbReference type="SUPFAM" id="SSF52743">
    <property type="entry name" value="Subtilisin-like"/>
    <property type="match status" value="1"/>
</dbReference>
<keyword evidence="2" id="KW-0645">Protease</keyword>
<proteinExistence type="inferred from homology"/>
<comment type="similarity">
    <text evidence="1">Belongs to the peptidase S8 family.</text>
</comment>
<dbReference type="SUPFAM" id="SSF49785">
    <property type="entry name" value="Galactose-binding domain-like"/>
    <property type="match status" value="1"/>
</dbReference>
<dbReference type="VEuPathDB" id="TrichDB:TVAG_148910"/>
<dbReference type="EMBL" id="DS113750">
    <property type="protein sequence ID" value="EAX96616.1"/>
    <property type="molecule type" value="Genomic_DNA"/>
</dbReference>
<evidence type="ECO:0000256" key="4">
    <source>
        <dbReference type="ARBA" id="ARBA00022825"/>
    </source>
</evidence>
<reference evidence="6" key="1">
    <citation type="submission" date="2006-10" db="EMBL/GenBank/DDBJ databases">
        <authorList>
            <person name="Amadeo P."/>
            <person name="Zhao Q."/>
            <person name="Wortman J."/>
            <person name="Fraser-Liggett C."/>
            <person name="Carlton J."/>
        </authorList>
    </citation>
    <scope>NUCLEOTIDE SEQUENCE</scope>
    <source>
        <strain evidence="6">G3</strain>
    </source>
</reference>
<dbReference type="PROSITE" id="PS00137">
    <property type="entry name" value="SUBTILASE_HIS"/>
    <property type="match status" value="1"/>
</dbReference>
<dbReference type="AlphaFoldDB" id="A2FEN6"/>
<dbReference type="Pfam" id="PF00082">
    <property type="entry name" value="Peptidase_S8"/>
    <property type="match status" value="1"/>
</dbReference>
<dbReference type="InterPro" id="IPR015500">
    <property type="entry name" value="Peptidase_S8_subtilisin-rel"/>
</dbReference>
<evidence type="ECO:0000256" key="2">
    <source>
        <dbReference type="ARBA" id="ARBA00022670"/>
    </source>
</evidence>
<evidence type="ECO:0000259" key="5">
    <source>
        <dbReference type="Pfam" id="PF00082"/>
    </source>
</evidence>